<protein>
    <submittedName>
        <fullName evidence="1">Uncharacterized protein</fullName>
    </submittedName>
</protein>
<dbReference type="Proteomes" id="UP000266177">
    <property type="component" value="Unassembled WGS sequence"/>
</dbReference>
<dbReference type="AlphaFoldDB" id="A0A3A3GLY3"/>
<comment type="caution">
    <text evidence="1">The sequence shown here is derived from an EMBL/GenBank/DDBJ whole genome shotgun (WGS) entry which is preliminary data.</text>
</comment>
<dbReference type="RefSeq" id="WP_119794067.1">
    <property type="nucleotide sequence ID" value="NZ_QYZD01000010.1"/>
</dbReference>
<dbReference type="OrthoDB" id="2627814at2"/>
<reference evidence="1 2" key="1">
    <citation type="submission" date="2018-09" db="EMBL/GenBank/DDBJ databases">
        <title>Paenibacillus SK2017-BO5.</title>
        <authorList>
            <person name="Piskunova J.V."/>
            <person name="Dubiley S.A."/>
            <person name="Severinov K.V."/>
        </authorList>
    </citation>
    <scope>NUCLEOTIDE SEQUENCE [LARGE SCALE GENOMIC DNA]</scope>
    <source>
        <strain evidence="1 2">BO5</strain>
    </source>
</reference>
<accession>A0A3A3GLY3</accession>
<proteinExistence type="predicted"/>
<organism evidence="1 2">
    <name type="scientific">Paenibacillus thiaminolyticus</name>
    <name type="common">Bacillus thiaminolyticus</name>
    <dbReference type="NCBI Taxonomy" id="49283"/>
    <lineage>
        <taxon>Bacteria</taxon>
        <taxon>Bacillati</taxon>
        <taxon>Bacillota</taxon>
        <taxon>Bacilli</taxon>
        <taxon>Bacillales</taxon>
        <taxon>Paenibacillaceae</taxon>
        <taxon>Paenibacillus</taxon>
    </lineage>
</organism>
<name>A0A3A3GLY3_PANTH</name>
<gene>
    <name evidence="1" type="ORF">DQX05_13095</name>
</gene>
<sequence length="65" mass="7809">MKTFKTFDVHKHTNNVTRNYLQLCYMCDDNHRCTTENECKQCWEENGAVPEQQDDTRDLLQAYYA</sequence>
<evidence type="ECO:0000313" key="2">
    <source>
        <dbReference type="Proteomes" id="UP000266177"/>
    </source>
</evidence>
<evidence type="ECO:0000313" key="1">
    <source>
        <dbReference type="EMBL" id="RJG23578.1"/>
    </source>
</evidence>
<dbReference type="EMBL" id="QYZD01000010">
    <property type="protein sequence ID" value="RJG23578.1"/>
    <property type="molecule type" value="Genomic_DNA"/>
</dbReference>